<protein>
    <submittedName>
        <fullName evidence="2">DUF2344 domain-containing protein</fullName>
    </submittedName>
</protein>
<proteinExistence type="predicted"/>
<evidence type="ECO:0000313" key="3">
    <source>
        <dbReference type="Proteomes" id="UP000824118"/>
    </source>
</evidence>
<accession>A0A9D1S7B0</accession>
<feature type="domain" description="DUF2344" evidence="1">
    <location>
        <begin position="2"/>
        <end position="156"/>
    </location>
</feature>
<dbReference type="InterPro" id="IPR018768">
    <property type="entry name" value="DUF2344"/>
</dbReference>
<feature type="non-terminal residue" evidence="2">
    <location>
        <position position="1"/>
    </location>
</feature>
<sequence length="189" mass="21870">QKSRIPIWHTEGFNPHPFITFPMPLSLGFVGKKECMDMRLLEDDFSFKEIINRLNDCLPKGIRVFDVTEPKMKAGVIDKALYILKLNCDETTPEELLKKTEELFSRDEIMVDKKSKFGIKQVNLKEYLTDYTISLVDDYVKIKIMLPAGSTLNVNPTLLVDALEKEYSLEIFPRVTRLNIFNKDGEEFA</sequence>
<reference evidence="2" key="2">
    <citation type="journal article" date="2021" name="PeerJ">
        <title>Extensive microbial diversity within the chicken gut microbiome revealed by metagenomics and culture.</title>
        <authorList>
            <person name="Gilroy R."/>
            <person name="Ravi A."/>
            <person name="Getino M."/>
            <person name="Pursley I."/>
            <person name="Horton D.L."/>
            <person name="Alikhan N.F."/>
            <person name="Baker D."/>
            <person name="Gharbi K."/>
            <person name="Hall N."/>
            <person name="Watson M."/>
            <person name="Adriaenssens E.M."/>
            <person name="Foster-Nyarko E."/>
            <person name="Jarju S."/>
            <person name="Secka A."/>
            <person name="Antonio M."/>
            <person name="Oren A."/>
            <person name="Chaudhuri R.R."/>
            <person name="La Ragione R."/>
            <person name="Hildebrand F."/>
            <person name="Pallen M.J."/>
        </authorList>
    </citation>
    <scope>NUCLEOTIDE SEQUENCE</scope>
    <source>
        <strain evidence="2">ChiGjej1B1-1684</strain>
    </source>
</reference>
<dbReference type="Pfam" id="PF10105">
    <property type="entry name" value="DUF2344"/>
    <property type="match status" value="1"/>
</dbReference>
<evidence type="ECO:0000313" key="2">
    <source>
        <dbReference type="EMBL" id="HIU49924.1"/>
    </source>
</evidence>
<dbReference type="AlphaFoldDB" id="A0A9D1S7B0"/>
<dbReference type="Proteomes" id="UP000824118">
    <property type="component" value="Unassembled WGS sequence"/>
</dbReference>
<comment type="caution">
    <text evidence="2">The sequence shown here is derived from an EMBL/GenBank/DDBJ whole genome shotgun (WGS) entry which is preliminary data.</text>
</comment>
<evidence type="ECO:0000259" key="1">
    <source>
        <dbReference type="Pfam" id="PF10105"/>
    </source>
</evidence>
<dbReference type="NCBIfam" id="TIGR03936">
    <property type="entry name" value="sam_1_link_chp"/>
    <property type="match status" value="1"/>
</dbReference>
<dbReference type="EMBL" id="DVNG01000036">
    <property type="protein sequence ID" value="HIU49924.1"/>
    <property type="molecule type" value="Genomic_DNA"/>
</dbReference>
<name>A0A9D1S7B0_9FIRM</name>
<reference evidence="2" key="1">
    <citation type="submission" date="2020-10" db="EMBL/GenBank/DDBJ databases">
        <authorList>
            <person name="Gilroy R."/>
        </authorList>
    </citation>
    <scope>NUCLEOTIDE SEQUENCE</scope>
    <source>
        <strain evidence="2">ChiGjej1B1-1684</strain>
    </source>
</reference>
<gene>
    <name evidence="2" type="ORF">IAD22_02770</name>
</gene>
<organism evidence="2 3">
    <name type="scientific">Candidatus Limousia pullorum</name>
    <dbReference type="NCBI Taxonomy" id="2840860"/>
    <lineage>
        <taxon>Bacteria</taxon>
        <taxon>Bacillati</taxon>
        <taxon>Bacillota</taxon>
        <taxon>Clostridia</taxon>
        <taxon>Eubacteriales</taxon>
        <taxon>Oscillospiraceae</taxon>
        <taxon>Oscillospiraceae incertae sedis</taxon>
        <taxon>Candidatus Limousia</taxon>
    </lineage>
</organism>